<evidence type="ECO:0000256" key="6">
    <source>
        <dbReference type="ARBA" id="ARBA00023004"/>
    </source>
</evidence>
<keyword evidence="7" id="KW-0406">Ion transport</keyword>
<dbReference type="Gene3D" id="2.40.170.20">
    <property type="entry name" value="TonB-dependent receptor, beta-barrel domain"/>
    <property type="match status" value="2"/>
</dbReference>
<protein>
    <recommendedName>
        <fullName evidence="11">TonB-dependent receptor plug domain-containing protein</fullName>
    </recommendedName>
</protein>
<evidence type="ECO:0000256" key="10">
    <source>
        <dbReference type="ARBA" id="ARBA00023237"/>
    </source>
</evidence>
<dbReference type="InterPro" id="IPR012910">
    <property type="entry name" value="Plug_dom"/>
</dbReference>
<keyword evidence="2" id="KW-0813">Transport</keyword>
<dbReference type="InterPro" id="IPR036942">
    <property type="entry name" value="Beta-barrel_TonB_sf"/>
</dbReference>
<keyword evidence="13" id="KW-1185">Reference proteome</keyword>
<evidence type="ECO:0000256" key="3">
    <source>
        <dbReference type="ARBA" id="ARBA00022452"/>
    </source>
</evidence>
<comment type="caution">
    <text evidence="12">The sequence shown here is derived from an EMBL/GenBank/DDBJ whole genome shotgun (WGS) entry which is preliminary data.</text>
</comment>
<keyword evidence="5" id="KW-0812">Transmembrane</keyword>
<evidence type="ECO:0000259" key="11">
    <source>
        <dbReference type="Pfam" id="PF07715"/>
    </source>
</evidence>
<gene>
    <name evidence="12" type="ORF">IEN85_24155</name>
</gene>
<evidence type="ECO:0000256" key="1">
    <source>
        <dbReference type="ARBA" id="ARBA00004571"/>
    </source>
</evidence>
<evidence type="ECO:0000313" key="13">
    <source>
        <dbReference type="Proteomes" id="UP000622317"/>
    </source>
</evidence>
<dbReference type="Pfam" id="PF07715">
    <property type="entry name" value="Plug"/>
    <property type="match status" value="1"/>
</dbReference>
<sequence>MLCGAALLVAPLGFAQDDQEDEEIFELSPFTVEGSEDQGYRATSTLAGSRIRTDLKDVGSAISVITEEFLRDTGAVDNASLLQYTTSTEVGGIGGNFAGEERLSLLNPNANTRVRGLQAADNTRDYFLSDVPWDGYNVSRVDMQRGPNAILSGLGSPAGIINNTTDSANYTNEGEVQIRFGSHGSTRAHVNVNRVILEDELGVRVAAVKKDDKYRQEEAWAEDERFFVALKYEPKFLKTDNALTTFTGNFESGSINSNRPRTRPPVDRMSGFWNTFGDLPAQITGSPLAFSTTDAWLPTNQPLSFGAYPQSVKDAIYGDDAPYNTQGGLVYTEDGRPVLGSTPVSVHVRGSSVPTTWVEAGTGWNNDNPDDPNRFEVPIMREVPILNQISFNHPWYGENYTDGPVLYFANADAGDGNPTDMWIPGISSQDANVLTVDNGQIVRDLGGTGHVFYRSIMSPASTSAAARTLGLPLADIGVYNAERLWDRSIFDYKNHLLDGDNKREMQDFRVLNLKVAQTFFDNRLGFEAAINNEVYKYGQSSPFGWSPEITIDVNETLGDLVTPNPNVGRPVIFKRTQGSSNLNERERDGYRFTATAELREDDLFESDSFLGKLIGKQRLTALKSSDDITFYEMGFKNWLADDSFRAYQGLPGMADNTSEVMTAVYMGPSVIGTSGPQGLNLQPLPRLNPKGIDVINYWDNTWANPSTRNVDYLESQTWYHVWDEQYSDEQNNPGNYVGWTTRPIDILVDTEGDRLNLVTTARSQTEEVTSQAAVWQGFFWGGAIVGTYGVREDEVLKYNVTAPRIPDDPRNIFDPTGNTPFPQTGGNYLSYTPEDAAALAPAALGSVDRFEDDNESKSLVVHLDQFLPELPGNTKVSVFWNESSNFQPAETRVDHMNRTIAPPTGITEDYGFLIRSFDDRLSLKVTQYETLVNGATFPLRNLWYVGTAETSLFAAGMRDKAFLDGVPGWSDSWRGYANSPYQAGDAPWESYLAARGEASRDQTAEEAQAWQERALTNLEQNLAPQEFWDAWGATKSDARWQNGWWDPWSESTGAQPAGFTTTSDLLSEGTEFELTYNPVENWNIAFNASRTEAVRDNLAGSLKAWVDARNEIHNGDNGDIRLWWSGDRANTLKTRWNAEFYSSYQLALQQEGTNVDELREWRYNLVTNYNFRDGKFKGLGVGGSYRWQDEIVIGYPQSRGVTESGNEVVEYDITRPFYGPSEDSIDLWASYSVDLNDDITWRIQLNVRDVLADGGLIPLAVNPDGSITEYRLDGDPSWFLSNTFSF</sequence>
<keyword evidence="4" id="KW-0410">Iron transport</keyword>
<keyword evidence="3" id="KW-1134">Transmembrane beta strand</keyword>
<dbReference type="SUPFAM" id="SSF56935">
    <property type="entry name" value="Porins"/>
    <property type="match status" value="2"/>
</dbReference>
<dbReference type="InterPro" id="IPR039426">
    <property type="entry name" value="TonB-dep_rcpt-like"/>
</dbReference>
<comment type="subcellular location">
    <subcellularLocation>
        <location evidence="1">Cell outer membrane</location>
        <topology evidence="1">Multi-pass membrane protein</topology>
    </subcellularLocation>
</comment>
<dbReference type="EMBL" id="JACYFG010000061">
    <property type="protein sequence ID" value="MBD5782612.1"/>
    <property type="molecule type" value="Genomic_DNA"/>
</dbReference>
<evidence type="ECO:0000256" key="9">
    <source>
        <dbReference type="ARBA" id="ARBA00023136"/>
    </source>
</evidence>
<organism evidence="12 13">
    <name type="scientific">Pelagicoccus enzymogenes</name>
    <dbReference type="NCBI Taxonomy" id="2773457"/>
    <lineage>
        <taxon>Bacteria</taxon>
        <taxon>Pseudomonadati</taxon>
        <taxon>Verrucomicrobiota</taxon>
        <taxon>Opitutia</taxon>
        <taxon>Puniceicoccales</taxon>
        <taxon>Pelagicoccaceae</taxon>
        <taxon>Pelagicoccus</taxon>
    </lineage>
</organism>
<evidence type="ECO:0000256" key="7">
    <source>
        <dbReference type="ARBA" id="ARBA00023065"/>
    </source>
</evidence>
<evidence type="ECO:0000256" key="8">
    <source>
        <dbReference type="ARBA" id="ARBA00023077"/>
    </source>
</evidence>
<keyword evidence="8" id="KW-0798">TonB box</keyword>
<keyword evidence="10" id="KW-0998">Cell outer membrane</keyword>
<dbReference type="RefSeq" id="WP_191619683.1">
    <property type="nucleotide sequence ID" value="NZ_JACYFG010000061.1"/>
</dbReference>
<keyword evidence="6" id="KW-0408">Iron</keyword>
<evidence type="ECO:0000256" key="2">
    <source>
        <dbReference type="ARBA" id="ARBA00022448"/>
    </source>
</evidence>
<evidence type="ECO:0000256" key="5">
    <source>
        <dbReference type="ARBA" id="ARBA00022692"/>
    </source>
</evidence>
<dbReference type="Proteomes" id="UP000622317">
    <property type="component" value="Unassembled WGS sequence"/>
</dbReference>
<evidence type="ECO:0000256" key="4">
    <source>
        <dbReference type="ARBA" id="ARBA00022496"/>
    </source>
</evidence>
<dbReference type="GO" id="GO:0006826">
    <property type="term" value="P:iron ion transport"/>
    <property type="evidence" value="ECO:0007669"/>
    <property type="project" value="UniProtKB-KW"/>
</dbReference>
<dbReference type="PANTHER" id="PTHR32552:SF81">
    <property type="entry name" value="TONB-DEPENDENT OUTER MEMBRANE RECEPTOR"/>
    <property type="match status" value="1"/>
</dbReference>
<feature type="domain" description="TonB-dependent receptor plug" evidence="11">
    <location>
        <begin position="55"/>
        <end position="160"/>
    </location>
</feature>
<name>A0A927FCJ1_9BACT</name>
<keyword evidence="9" id="KW-0472">Membrane</keyword>
<proteinExistence type="predicted"/>
<evidence type="ECO:0000313" key="12">
    <source>
        <dbReference type="EMBL" id="MBD5782612.1"/>
    </source>
</evidence>
<dbReference type="GO" id="GO:0009279">
    <property type="term" value="C:cell outer membrane"/>
    <property type="evidence" value="ECO:0007669"/>
    <property type="project" value="UniProtKB-SubCell"/>
</dbReference>
<dbReference type="PANTHER" id="PTHR32552">
    <property type="entry name" value="FERRICHROME IRON RECEPTOR-RELATED"/>
    <property type="match status" value="1"/>
</dbReference>
<accession>A0A927FCJ1</accession>
<reference evidence="12" key="1">
    <citation type="submission" date="2020-09" db="EMBL/GenBank/DDBJ databases">
        <title>Pelagicoccus enzymogenes sp. nov. with an EPS production, isolated from marine sediment.</title>
        <authorList>
            <person name="Feng X."/>
        </authorList>
    </citation>
    <scope>NUCLEOTIDE SEQUENCE</scope>
    <source>
        <strain evidence="12">NFK12</strain>
    </source>
</reference>